<keyword evidence="1" id="KW-1133">Transmembrane helix</keyword>
<evidence type="ECO:0000313" key="2">
    <source>
        <dbReference type="EMBL" id="NEY20049.1"/>
    </source>
</evidence>
<reference evidence="2 3" key="2">
    <citation type="submission" date="2020-03" db="EMBL/GenBank/DDBJ databases">
        <title>Bacillus aquiflavi sp. nov., isolated from yellow water of strong flavor Chinese baijiu in Yibin region of China.</title>
        <authorList>
            <person name="Xie J."/>
        </authorList>
    </citation>
    <scope>NUCLEOTIDE SEQUENCE [LARGE SCALE GENOMIC DNA]</scope>
    <source>
        <strain evidence="2 3">Gsoil 114</strain>
    </source>
</reference>
<name>A0A6M0P7P5_9BACI</name>
<evidence type="ECO:0000313" key="3">
    <source>
        <dbReference type="Proteomes" id="UP000476934"/>
    </source>
</evidence>
<accession>A0A6M0P7P5</accession>
<comment type="caution">
    <text evidence="2">The sequence shown here is derived from an EMBL/GenBank/DDBJ whole genome shotgun (WGS) entry which is preliminary data.</text>
</comment>
<feature type="transmembrane region" description="Helical" evidence="1">
    <location>
        <begin position="39"/>
        <end position="55"/>
    </location>
</feature>
<keyword evidence="1" id="KW-0472">Membrane</keyword>
<keyword evidence="1" id="KW-0812">Transmembrane</keyword>
<organism evidence="2 3">
    <name type="scientific">Heyndrickxia ginsengihumi</name>
    <dbReference type="NCBI Taxonomy" id="363870"/>
    <lineage>
        <taxon>Bacteria</taxon>
        <taxon>Bacillati</taxon>
        <taxon>Bacillota</taxon>
        <taxon>Bacilli</taxon>
        <taxon>Bacillales</taxon>
        <taxon>Bacillaceae</taxon>
        <taxon>Heyndrickxia</taxon>
    </lineage>
</organism>
<proteinExistence type="predicted"/>
<reference evidence="2 3" key="1">
    <citation type="submission" date="2020-02" db="EMBL/GenBank/DDBJ databases">
        <authorList>
            <person name="Feng H."/>
        </authorList>
    </citation>
    <scope>NUCLEOTIDE SEQUENCE [LARGE SCALE GENOMIC DNA]</scope>
    <source>
        <strain evidence="2 3">Gsoil 114</strain>
    </source>
</reference>
<dbReference type="Proteomes" id="UP000476934">
    <property type="component" value="Unassembled WGS sequence"/>
</dbReference>
<sequence>MNTNDYVKYMTETFMQHMQIPKNERKEKKLQKKNEKPSFFIRWFGTTPYYLFMFMKRK</sequence>
<protein>
    <submittedName>
        <fullName evidence="2">YqzE family protein</fullName>
    </submittedName>
</protein>
<gene>
    <name evidence="2" type="ORF">G4D61_08725</name>
</gene>
<keyword evidence="3" id="KW-1185">Reference proteome</keyword>
<dbReference type="EMBL" id="JAAIWK010000012">
    <property type="protein sequence ID" value="NEY20049.1"/>
    <property type="molecule type" value="Genomic_DNA"/>
</dbReference>
<dbReference type="InterPro" id="IPR025622">
    <property type="entry name" value="YqzE"/>
</dbReference>
<dbReference type="AlphaFoldDB" id="A0A6M0P7P5"/>
<dbReference type="Pfam" id="PF14038">
    <property type="entry name" value="YqzE"/>
    <property type="match status" value="1"/>
</dbReference>
<evidence type="ECO:0000256" key="1">
    <source>
        <dbReference type="SAM" id="Phobius"/>
    </source>
</evidence>